<comment type="caution">
    <text evidence="1">The sequence shown here is derived from an EMBL/GenBank/DDBJ whole genome shotgun (WGS) entry which is preliminary data.</text>
</comment>
<evidence type="ECO:0000313" key="1">
    <source>
        <dbReference type="EMBL" id="KUK86813.1"/>
    </source>
</evidence>
<dbReference type="AlphaFoldDB" id="A0A101I1A6"/>
<protein>
    <submittedName>
        <fullName evidence="1">Uncharacterized protein</fullName>
    </submittedName>
</protein>
<dbReference type="EMBL" id="LGGX01000011">
    <property type="protein sequence ID" value="KUK86813.1"/>
    <property type="molecule type" value="Genomic_DNA"/>
</dbReference>
<accession>A0A101I1A6</accession>
<reference evidence="2" key="1">
    <citation type="journal article" date="2015" name="MBio">
        <title>Genome-Resolved Metagenomic Analysis Reveals Roles for Candidate Phyla and Other Microbial Community Members in Biogeochemical Transformations in Oil Reservoirs.</title>
        <authorList>
            <person name="Hu P."/>
            <person name="Tom L."/>
            <person name="Singh A."/>
            <person name="Thomas B.C."/>
            <person name="Baker B.J."/>
            <person name="Piceno Y.M."/>
            <person name="Andersen G.L."/>
            <person name="Banfield J.F."/>
        </authorList>
    </citation>
    <scope>NUCLEOTIDE SEQUENCE [LARGE SCALE GENOMIC DNA]</scope>
</reference>
<organism evidence="1 2">
    <name type="scientific">candidate division TA06 bacterium 34_109</name>
    <dbReference type="NCBI Taxonomy" id="1635277"/>
    <lineage>
        <taxon>Bacteria</taxon>
        <taxon>Bacteria division TA06</taxon>
    </lineage>
</organism>
<evidence type="ECO:0000313" key="2">
    <source>
        <dbReference type="Proteomes" id="UP000053467"/>
    </source>
</evidence>
<proteinExistence type="predicted"/>
<dbReference type="Proteomes" id="UP000053467">
    <property type="component" value="Unassembled WGS sequence"/>
</dbReference>
<feature type="non-terminal residue" evidence="1">
    <location>
        <position position="181"/>
    </location>
</feature>
<name>A0A101I1A6_UNCT6</name>
<gene>
    <name evidence="1" type="ORF">XE03_1176</name>
</gene>
<sequence>MDLEIKNILDERKDLQKFLFIKGFLITTKDLKNIRDNFPFYSNFELKELNNFNFWIYKDVPFNYIENKGKLYFIIGHAYNPFTMEYDEKNILKTISEKNEKGEKDFIEGVNELTGIFLLGYIENDNFRILLDASGMQYACYGKVNDDIFVSSHIQLVNDLLHLDTLDYVKKLINYRWYHYM</sequence>